<evidence type="ECO:0000313" key="3">
    <source>
        <dbReference type="EMBL" id="KFP87811.1"/>
    </source>
</evidence>
<evidence type="ECO:0000259" key="2">
    <source>
        <dbReference type="SMART" id="SM01349"/>
    </source>
</evidence>
<protein>
    <submittedName>
        <fullName evidence="3">Protein FAM179B</fullName>
    </submittedName>
</protein>
<evidence type="ECO:0000256" key="1">
    <source>
        <dbReference type="SAM" id="MobiDB-lite"/>
    </source>
</evidence>
<dbReference type="GO" id="GO:0005881">
    <property type="term" value="C:cytoplasmic microtubule"/>
    <property type="evidence" value="ECO:0007669"/>
    <property type="project" value="TreeGrafter"/>
</dbReference>
<feature type="region of interest" description="Disordered" evidence="1">
    <location>
        <begin position="240"/>
        <end position="294"/>
    </location>
</feature>
<feature type="compositionally biased region" description="Polar residues" evidence="1">
    <location>
        <begin position="262"/>
        <end position="273"/>
    </location>
</feature>
<sequence>PEIMDPSELQPFLKPEAALTEALVLLAHDDWEKKIEGLIFVRRLSAYHATILKAKLHETSLAVAQEVKNLRSGVSRAAVVCLGDLFTYLKKSMDQELDNTVKVLLHKAGESNTFIREEVDKALKAMVNNVTPARALCSLINGGQSHLHSAVRRCTAQHLSDLVDRMGPERVLCRTKVAADRLFPAIARFAQDSSQQTRYYGRKMLFTMMTHPDFDKMLEKYVPAKDLPYVKESVSNLHEKGLGETPVDTPSARGRRPHTCNVGHSRSSSTSRGALNVADRETTEAHEVTRKPAPRNLLENEEYVKDIIGLLNAKDFRDRINGIRQLLSDTENNQGFVVANLVKIFDAFKSRLNDSNSKVNQVALETMQKMIPLLKDNLSPVINMLIPAMVDNNLNSKNPGIYAAATNVIQALCQHLDNYLLLQPFCTKAQFLNGKAKQDMTEKLADLVTELYPRTPNAVEQKVLVVLWHLLGSMTPGGSLPGAGGNIRVATAKLSRALFAQMGQSLLAHAASQPPHIKKGLEEFLE</sequence>
<dbReference type="PANTHER" id="PTHR21567:SF6">
    <property type="entry name" value="TOG ARRAY REGULATOR OF AXONEMAL MICROTUBULES PROTEIN 1"/>
    <property type="match status" value="1"/>
</dbReference>
<dbReference type="InterPro" id="IPR024395">
    <property type="entry name" value="CLASP_N_dom"/>
</dbReference>
<evidence type="ECO:0000313" key="4">
    <source>
        <dbReference type="Proteomes" id="UP000054244"/>
    </source>
</evidence>
<dbReference type="PANTHER" id="PTHR21567">
    <property type="entry name" value="CLASP"/>
    <property type="match status" value="1"/>
</dbReference>
<dbReference type="AlphaFoldDB" id="A0A091NEC1"/>
<organism evidence="3 4">
    <name type="scientific">Apaloderma vittatum</name>
    <name type="common">Bar-tailed trogon</name>
    <dbReference type="NCBI Taxonomy" id="57397"/>
    <lineage>
        <taxon>Eukaryota</taxon>
        <taxon>Metazoa</taxon>
        <taxon>Chordata</taxon>
        <taxon>Craniata</taxon>
        <taxon>Vertebrata</taxon>
        <taxon>Euteleostomi</taxon>
        <taxon>Archelosauria</taxon>
        <taxon>Archosauria</taxon>
        <taxon>Dinosauria</taxon>
        <taxon>Saurischia</taxon>
        <taxon>Theropoda</taxon>
        <taxon>Coelurosauria</taxon>
        <taxon>Aves</taxon>
        <taxon>Neognathae</taxon>
        <taxon>Neoaves</taxon>
        <taxon>Telluraves</taxon>
        <taxon>Coraciimorphae</taxon>
        <taxon>Trogoniformes</taxon>
        <taxon>Trogonidae</taxon>
        <taxon>Apaloderma</taxon>
    </lineage>
</organism>
<dbReference type="GO" id="GO:0005929">
    <property type="term" value="C:cilium"/>
    <property type="evidence" value="ECO:0007669"/>
    <property type="project" value="TreeGrafter"/>
</dbReference>
<gene>
    <name evidence="3" type="ORF">N311_04335</name>
</gene>
<feature type="non-terminal residue" evidence="3">
    <location>
        <position position="526"/>
    </location>
</feature>
<accession>A0A091NEC1</accession>
<dbReference type="InterPro" id="IPR016024">
    <property type="entry name" value="ARM-type_fold"/>
</dbReference>
<feature type="compositionally biased region" description="Basic and acidic residues" evidence="1">
    <location>
        <begin position="278"/>
        <end position="290"/>
    </location>
</feature>
<dbReference type="EMBL" id="KL381779">
    <property type="protein sequence ID" value="KFP87811.1"/>
    <property type="molecule type" value="Genomic_DNA"/>
</dbReference>
<dbReference type="Proteomes" id="UP000054244">
    <property type="component" value="Unassembled WGS sequence"/>
</dbReference>
<feature type="domain" description="TOG" evidence="2">
    <location>
        <begin position="296"/>
        <end position="526"/>
    </location>
</feature>
<dbReference type="GO" id="GO:0000226">
    <property type="term" value="P:microtubule cytoskeleton organization"/>
    <property type="evidence" value="ECO:0007669"/>
    <property type="project" value="TreeGrafter"/>
</dbReference>
<name>A0A091NEC1_APAVI</name>
<dbReference type="SUPFAM" id="SSF48371">
    <property type="entry name" value="ARM repeat"/>
    <property type="match status" value="1"/>
</dbReference>
<dbReference type="Pfam" id="PF12348">
    <property type="entry name" value="CLASP_N"/>
    <property type="match status" value="1"/>
</dbReference>
<feature type="non-terminal residue" evidence="3">
    <location>
        <position position="1"/>
    </location>
</feature>
<proteinExistence type="predicted"/>
<dbReference type="InterPro" id="IPR011989">
    <property type="entry name" value="ARM-like"/>
</dbReference>
<dbReference type="GO" id="GO:0008017">
    <property type="term" value="F:microtubule binding"/>
    <property type="evidence" value="ECO:0007669"/>
    <property type="project" value="TreeGrafter"/>
</dbReference>
<keyword evidence="4" id="KW-1185">Reference proteome</keyword>
<reference evidence="3 4" key="1">
    <citation type="submission" date="2014-04" db="EMBL/GenBank/DDBJ databases">
        <title>Genome evolution of avian class.</title>
        <authorList>
            <person name="Zhang G."/>
            <person name="Li C."/>
        </authorList>
    </citation>
    <scope>NUCLEOTIDE SEQUENCE [LARGE SCALE GENOMIC DNA]</scope>
    <source>
        <strain evidence="3">BGI_N311</strain>
    </source>
</reference>
<dbReference type="InterPro" id="IPR034085">
    <property type="entry name" value="TOG"/>
</dbReference>
<dbReference type="Gene3D" id="1.25.10.10">
    <property type="entry name" value="Leucine-rich Repeat Variant"/>
    <property type="match status" value="2"/>
</dbReference>
<dbReference type="SMART" id="SM01349">
    <property type="entry name" value="TOG"/>
    <property type="match status" value="2"/>
</dbReference>
<feature type="domain" description="TOG" evidence="2">
    <location>
        <begin position="5"/>
        <end position="247"/>
    </location>
</feature>